<name>A0A1D1YRP0_9ARAE</name>
<dbReference type="PROSITE" id="PS51375">
    <property type="entry name" value="PPR"/>
    <property type="match status" value="1"/>
</dbReference>
<evidence type="ECO:0000313" key="4">
    <source>
        <dbReference type="EMBL" id="JAT57328.1"/>
    </source>
</evidence>
<dbReference type="GO" id="GO:0003729">
    <property type="term" value="F:mRNA binding"/>
    <property type="evidence" value="ECO:0007669"/>
    <property type="project" value="InterPro"/>
</dbReference>
<dbReference type="Pfam" id="PF13041">
    <property type="entry name" value="PPR_2"/>
    <property type="match status" value="1"/>
</dbReference>
<dbReference type="NCBIfam" id="TIGR00756">
    <property type="entry name" value="PPR"/>
    <property type="match status" value="1"/>
</dbReference>
<organism evidence="4">
    <name type="scientific">Anthurium amnicola</name>
    <dbReference type="NCBI Taxonomy" id="1678845"/>
    <lineage>
        <taxon>Eukaryota</taxon>
        <taxon>Viridiplantae</taxon>
        <taxon>Streptophyta</taxon>
        <taxon>Embryophyta</taxon>
        <taxon>Tracheophyta</taxon>
        <taxon>Spermatophyta</taxon>
        <taxon>Magnoliopsida</taxon>
        <taxon>Liliopsida</taxon>
        <taxon>Araceae</taxon>
        <taxon>Pothoideae</taxon>
        <taxon>Potheae</taxon>
        <taxon>Anthurium</taxon>
    </lineage>
</organism>
<comment type="similarity">
    <text evidence="1">Belongs to the PPR family. P subfamily.</text>
</comment>
<sequence>DRERERDAGLLRCDAVLASSTSTHYCHHYSPFAERQERGGAPDPRRLPGEIPRRSHRCVFLFSFLSFVVILVWHRRCRGQDPNHGHLHQTGCRCTSKRITRLVLRSIQLFDWMQKHEKTNVASYSSFIKYMGKSRNLIKALQVYDNIKDEATRNNVSVCNSLLGCMLKNGKFESCIKLFDQMKNDGLIPDLVTY</sequence>
<dbReference type="Pfam" id="PF01535">
    <property type="entry name" value="PPR"/>
    <property type="match status" value="1"/>
</dbReference>
<proteinExistence type="inferred from homology"/>
<feature type="repeat" description="PPR" evidence="3">
    <location>
        <begin position="155"/>
        <end position="189"/>
    </location>
</feature>
<dbReference type="Gene3D" id="1.25.40.10">
    <property type="entry name" value="Tetratricopeptide repeat domain"/>
    <property type="match status" value="1"/>
</dbReference>
<protein>
    <submittedName>
        <fullName evidence="4">Pentatricopeptide repeat-containing protein At1g10910, chloroplastic</fullName>
    </submittedName>
</protein>
<evidence type="ECO:0000256" key="3">
    <source>
        <dbReference type="PROSITE-ProRule" id="PRU00708"/>
    </source>
</evidence>
<feature type="non-terminal residue" evidence="4">
    <location>
        <position position="1"/>
    </location>
</feature>
<dbReference type="AlphaFoldDB" id="A0A1D1YRP0"/>
<dbReference type="PANTHER" id="PTHR47874:SF4">
    <property type="entry name" value="EXPRESSED PROTEIN"/>
    <property type="match status" value="1"/>
</dbReference>
<evidence type="ECO:0000256" key="2">
    <source>
        <dbReference type="ARBA" id="ARBA00022737"/>
    </source>
</evidence>
<evidence type="ECO:0000256" key="1">
    <source>
        <dbReference type="ARBA" id="ARBA00007626"/>
    </source>
</evidence>
<dbReference type="InterPro" id="IPR002885">
    <property type="entry name" value="PPR_rpt"/>
</dbReference>
<dbReference type="EMBL" id="GDJX01010608">
    <property type="protein sequence ID" value="JAT57328.1"/>
    <property type="molecule type" value="Transcribed_RNA"/>
</dbReference>
<accession>A0A1D1YRP0</accession>
<dbReference type="InterPro" id="IPR044179">
    <property type="entry name" value="PPR5-like"/>
</dbReference>
<dbReference type="InterPro" id="IPR011990">
    <property type="entry name" value="TPR-like_helical_dom_sf"/>
</dbReference>
<feature type="non-terminal residue" evidence="4">
    <location>
        <position position="194"/>
    </location>
</feature>
<keyword evidence="2" id="KW-0677">Repeat</keyword>
<gene>
    <name evidence="4" type="primary">At1g10910_1</name>
    <name evidence="4" type="ORF">g.76241</name>
</gene>
<reference evidence="4" key="1">
    <citation type="submission" date="2015-07" db="EMBL/GenBank/DDBJ databases">
        <title>Transcriptome Assembly of Anthurium amnicola.</title>
        <authorList>
            <person name="Suzuki J."/>
        </authorList>
    </citation>
    <scope>NUCLEOTIDE SEQUENCE</scope>
</reference>
<dbReference type="PANTHER" id="PTHR47874">
    <property type="entry name" value="EXPRESSED PROTEIN"/>
    <property type="match status" value="1"/>
</dbReference>